<dbReference type="Proteomes" id="UP000219465">
    <property type="component" value="Unassembled WGS sequence"/>
</dbReference>
<evidence type="ECO:0000313" key="1">
    <source>
        <dbReference type="EMBL" id="SOE17175.1"/>
    </source>
</evidence>
<evidence type="ECO:0000313" key="2">
    <source>
        <dbReference type="Proteomes" id="UP000219465"/>
    </source>
</evidence>
<dbReference type="Pfam" id="PF20370">
    <property type="entry name" value="DUF6665"/>
    <property type="match status" value="1"/>
</dbReference>
<gene>
    <name evidence="1" type="ORF">SAMN05877838_2067</name>
</gene>
<reference evidence="2" key="1">
    <citation type="submission" date="2017-08" db="EMBL/GenBank/DDBJ databases">
        <authorList>
            <person name="Varghese N."/>
            <person name="Submissions S."/>
        </authorList>
    </citation>
    <scope>NUCLEOTIDE SEQUENCE [LARGE SCALE GENOMIC DNA]</scope>
    <source>
        <strain evidence="2">KCTC 23107</strain>
    </source>
</reference>
<dbReference type="InterPro" id="IPR046606">
    <property type="entry name" value="DUF6665"/>
</dbReference>
<dbReference type="EMBL" id="OCPC01000002">
    <property type="protein sequence ID" value="SOE17175.1"/>
    <property type="molecule type" value="Genomic_DNA"/>
</dbReference>
<protein>
    <submittedName>
        <fullName evidence="1">Uncharacterized protein</fullName>
    </submittedName>
</protein>
<organism evidence="1 2">
    <name type="scientific">Hoeflea halophila</name>
    <dbReference type="NCBI Taxonomy" id="714899"/>
    <lineage>
        <taxon>Bacteria</taxon>
        <taxon>Pseudomonadati</taxon>
        <taxon>Pseudomonadota</taxon>
        <taxon>Alphaproteobacteria</taxon>
        <taxon>Hyphomicrobiales</taxon>
        <taxon>Rhizobiaceae</taxon>
        <taxon>Hoeflea</taxon>
    </lineage>
</organism>
<keyword evidence="2" id="KW-1185">Reference proteome</keyword>
<proteinExistence type="predicted"/>
<dbReference type="AlphaFoldDB" id="A0A286IAM9"/>
<dbReference type="RefSeq" id="WP_244577841.1">
    <property type="nucleotide sequence ID" value="NZ_OCPC01000002.1"/>
</dbReference>
<sequence>MAVLDEGKARAHFFLMHLTDRLRLSLKQGNDPLDAFAYEARQEAAEALGHIGRKLEEALAALRRHDETPSPNRDREDLLQEAADRTQALIIQREAFGLYASRDVQTFYKIPPEVMARIGIVRPGR</sequence>
<name>A0A286IAM9_9HYPH</name>
<accession>A0A286IAM9</accession>